<comment type="caution">
    <text evidence="3">The sequence shown here is derived from an EMBL/GenBank/DDBJ whole genome shotgun (WGS) entry which is preliminary data.</text>
</comment>
<feature type="region of interest" description="Disordered" evidence="1">
    <location>
        <begin position="77"/>
        <end position="97"/>
    </location>
</feature>
<feature type="compositionally biased region" description="Polar residues" evidence="1">
    <location>
        <begin position="84"/>
        <end position="96"/>
    </location>
</feature>
<dbReference type="Proteomes" id="UP001595872">
    <property type="component" value="Unassembled WGS sequence"/>
</dbReference>
<keyword evidence="2" id="KW-0732">Signal</keyword>
<dbReference type="SUPFAM" id="SSF49452">
    <property type="entry name" value="Starch-binding domain-like"/>
    <property type="match status" value="1"/>
</dbReference>
<dbReference type="InterPro" id="IPR013784">
    <property type="entry name" value="Carb-bd-like_fold"/>
</dbReference>
<dbReference type="RefSeq" id="WP_378255308.1">
    <property type="nucleotide sequence ID" value="NZ_JBHSIT010000004.1"/>
</dbReference>
<gene>
    <name evidence="3" type="ORF">ACFPCY_14545</name>
</gene>
<keyword evidence="4" id="KW-1185">Reference proteome</keyword>
<dbReference type="EMBL" id="JBHSIT010000004">
    <property type="protein sequence ID" value="MFC4908546.1"/>
    <property type="molecule type" value="Genomic_DNA"/>
</dbReference>
<evidence type="ECO:0000313" key="3">
    <source>
        <dbReference type="EMBL" id="MFC4908546.1"/>
    </source>
</evidence>
<evidence type="ECO:0000256" key="2">
    <source>
        <dbReference type="SAM" id="SignalP"/>
    </source>
</evidence>
<protein>
    <submittedName>
        <fullName evidence="3">Carboxypeptidase-like regulatory domain-containing protein</fullName>
    </submittedName>
</protein>
<reference evidence="4" key="1">
    <citation type="journal article" date="2019" name="Int. J. Syst. Evol. Microbiol.">
        <title>The Global Catalogue of Microorganisms (GCM) 10K type strain sequencing project: providing services to taxonomists for standard genome sequencing and annotation.</title>
        <authorList>
            <consortium name="The Broad Institute Genomics Platform"/>
            <consortium name="The Broad Institute Genome Sequencing Center for Infectious Disease"/>
            <person name="Wu L."/>
            <person name="Ma J."/>
        </authorList>
    </citation>
    <scope>NUCLEOTIDE SEQUENCE [LARGE SCALE GENOMIC DNA]</scope>
    <source>
        <strain evidence="4">KLKA75</strain>
    </source>
</reference>
<sequence length="660" mass="69371">MRKPLAALLSLLIAVSLLPATPASADDAGDGPALTGVTVRRGTDSPRAALTVMASSNVGVAKVTARLRTKGESAPYASFDDLTQDTGTENSGSWRSTPVELRPGRTLVDVELTDSAGGRAVLPAAAFVDLPYKRFDVWASGPRGAGYSVDVAGAFGVRGKVQHTDAVSRVTAQLYKWRTNEKVGGEVGLTLHDTATIGDYDSTEYRTADDAFAPPLGEYDAVVTAWDAQGDTVSSRTQRIHVGLANSLTDLKVTPDRYDADHLQQPAVITGRLVDADGRPLAGRTISADGTDAKVTTAQDGTFSIDTIADAAAHGGRIGVTAAASGDYLKASGTVTLTRQVIATRISAAASTTDARIGDKVTVSGTLERQTATGWSPLAGEKVSLIFHGMENACEEPWAYPVTDAQGRYSLSTTVGCHGDWQIDFNNPVTDAAFAPSENRVRVKANYATAVTDVKATPSPAAFGSKFAITGRVVRLHASAAHPQVNGGEVQLWSSRDGKNWNAVSKGKTAGDGRFTFNVTASADAYWRVAYDGTSLDRPAYNLDLASTGKPVYVDVRYRTAITSLNASPEPVRKGRTITVKGRITKYTGTWQPGSGAAVVISFLPRGAKTWKAVATVKAGRDGWFSKGFKASADGTWSASYAGSAAYLGSKSAGDYVDVR</sequence>
<accession>A0ABV9TYD2</accession>
<dbReference type="Gene3D" id="2.60.40.1120">
    <property type="entry name" value="Carboxypeptidase-like, regulatory domain"/>
    <property type="match status" value="1"/>
</dbReference>
<evidence type="ECO:0000313" key="4">
    <source>
        <dbReference type="Proteomes" id="UP001595872"/>
    </source>
</evidence>
<feature type="signal peptide" evidence="2">
    <location>
        <begin position="1"/>
        <end position="25"/>
    </location>
</feature>
<organism evidence="3 4">
    <name type="scientific">Actinomadura gamaensis</name>
    <dbReference type="NCBI Taxonomy" id="1763541"/>
    <lineage>
        <taxon>Bacteria</taxon>
        <taxon>Bacillati</taxon>
        <taxon>Actinomycetota</taxon>
        <taxon>Actinomycetes</taxon>
        <taxon>Streptosporangiales</taxon>
        <taxon>Thermomonosporaceae</taxon>
        <taxon>Actinomadura</taxon>
    </lineage>
</organism>
<name>A0ABV9TYD2_9ACTN</name>
<proteinExistence type="predicted"/>
<feature type="chain" id="PRO_5046478051" evidence="2">
    <location>
        <begin position="26"/>
        <end position="660"/>
    </location>
</feature>
<evidence type="ECO:0000256" key="1">
    <source>
        <dbReference type="SAM" id="MobiDB-lite"/>
    </source>
</evidence>